<reference evidence="4 5" key="1">
    <citation type="submission" date="2014-06" db="EMBL/GenBank/DDBJ databases">
        <title>Genomes of Alteromonas australica, a world apart.</title>
        <authorList>
            <person name="Gonzaga A."/>
            <person name="Lopez-Perez M."/>
            <person name="Rodriguez-Valera F."/>
        </authorList>
    </citation>
    <scope>NUCLEOTIDE SEQUENCE [LARGE SCALE GENOMIC DNA]</scope>
    <source>
        <strain evidence="4 5">H 17</strain>
    </source>
</reference>
<dbReference type="KEGG" id="aal:EP13_15150"/>
<evidence type="ECO:0000313" key="5">
    <source>
        <dbReference type="Proteomes" id="UP000056090"/>
    </source>
</evidence>
<dbReference type="eggNOG" id="COG0111">
    <property type="taxonomic scope" value="Bacteria"/>
</dbReference>
<dbReference type="GO" id="GO:0051287">
    <property type="term" value="F:NAD binding"/>
    <property type="evidence" value="ECO:0007669"/>
    <property type="project" value="InterPro"/>
</dbReference>
<sequence>MTRPFLPALPITILSQNADAIRTELHTAMKKNSCLKAGPEVVIRQATDTPSKINCDAVEVMIADPDLAAQIIPDCTNLTWCQSTWAGNAPLLNGGKTDYTLTALRGVFGPLMREYVFAYLLQHARNLDGFAEQQAATPPRWESATRMPLRGQTLGIIGVGDIGKALMPVAQSFGMTVIGVSRSGNAVKGVERMYATAELHQFAQQADHVVNLMPDTPGTYGRLNEDFFACLKPHSIFINAGRGNAVDDEGLLSSLDKHHLAHAVLDVFTQEPLPSSHPFWRHPKVTVTAHTAAESRPADVASVFLDNATRFAHGDTLLYQCDFAKGY</sequence>
<protein>
    <submittedName>
        <fullName evidence="4">Hydroxyacid dehydrogenase</fullName>
    </submittedName>
</protein>
<evidence type="ECO:0000256" key="2">
    <source>
        <dbReference type="ARBA" id="ARBA00023027"/>
    </source>
</evidence>
<keyword evidence="2" id="KW-0520">NAD</keyword>
<dbReference type="GeneID" id="78256229"/>
<evidence type="ECO:0000259" key="3">
    <source>
        <dbReference type="Pfam" id="PF02826"/>
    </source>
</evidence>
<name>A0A075P251_9ALTE</name>
<keyword evidence="5" id="KW-1185">Reference proteome</keyword>
<dbReference type="CDD" id="cd05300">
    <property type="entry name" value="2-Hacid_dh_1"/>
    <property type="match status" value="1"/>
</dbReference>
<dbReference type="EMBL" id="CP008849">
    <property type="protein sequence ID" value="AIF99911.1"/>
    <property type="molecule type" value="Genomic_DNA"/>
</dbReference>
<feature type="domain" description="D-isomer specific 2-hydroxyacid dehydrogenase NAD-binding" evidence="3">
    <location>
        <begin position="117"/>
        <end position="292"/>
    </location>
</feature>
<accession>A0A075P251</accession>
<dbReference type="PANTHER" id="PTHR43333">
    <property type="entry name" value="2-HACID_DH_C DOMAIN-CONTAINING PROTEIN"/>
    <property type="match status" value="1"/>
</dbReference>
<gene>
    <name evidence="4" type="ORF">EP13_15150</name>
</gene>
<evidence type="ECO:0000256" key="1">
    <source>
        <dbReference type="ARBA" id="ARBA00023002"/>
    </source>
</evidence>
<dbReference type="Proteomes" id="UP000056090">
    <property type="component" value="Chromosome"/>
</dbReference>
<dbReference type="Gene3D" id="3.40.50.720">
    <property type="entry name" value="NAD(P)-binding Rossmann-like Domain"/>
    <property type="match status" value="2"/>
</dbReference>
<dbReference type="PANTHER" id="PTHR43333:SF1">
    <property type="entry name" value="D-ISOMER SPECIFIC 2-HYDROXYACID DEHYDROGENASE NAD-BINDING DOMAIN-CONTAINING PROTEIN"/>
    <property type="match status" value="1"/>
</dbReference>
<dbReference type="InterPro" id="IPR036291">
    <property type="entry name" value="NAD(P)-bd_dom_sf"/>
</dbReference>
<dbReference type="RefSeq" id="WP_044057961.1">
    <property type="nucleotide sequence ID" value="NZ_CBCSKJ010000002.1"/>
</dbReference>
<dbReference type="AlphaFoldDB" id="A0A075P251"/>
<dbReference type="GO" id="GO:0016491">
    <property type="term" value="F:oxidoreductase activity"/>
    <property type="evidence" value="ECO:0007669"/>
    <property type="project" value="UniProtKB-KW"/>
</dbReference>
<dbReference type="Pfam" id="PF02826">
    <property type="entry name" value="2-Hacid_dh_C"/>
    <property type="match status" value="1"/>
</dbReference>
<keyword evidence="1" id="KW-0560">Oxidoreductase</keyword>
<dbReference type="SUPFAM" id="SSF51735">
    <property type="entry name" value="NAD(P)-binding Rossmann-fold domains"/>
    <property type="match status" value="1"/>
</dbReference>
<evidence type="ECO:0000313" key="4">
    <source>
        <dbReference type="EMBL" id="AIF99911.1"/>
    </source>
</evidence>
<organism evidence="4 5">
    <name type="scientific">Alteromonas australica</name>
    <dbReference type="NCBI Taxonomy" id="589873"/>
    <lineage>
        <taxon>Bacteria</taxon>
        <taxon>Pseudomonadati</taxon>
        <taxon>Pseudomonadota</taxon>
        <taxon>Gammaproteobacteria</taxon>
        <taxon>Alteromonadales</taxon>
        <taxon>Alteromonadaceae</taxon>
        <taxon>Alteromonas/Salinimonas group</taxon>
        <taxon>Alteromonas</taxon>
    </lineage>
</organism>
<dbReference type="InterPro" id="IPR006140">
    <property type="entry name" value="D-isomer_DH_NAD-bd"/>
</dbReference>
<proteinExistence type="predicted"/>